<keyword evidence="3" id="KW-0597">Phosphoprotein</keyword>
<dbReference type="SUPFAM" id="SSF55874">
    <property type="entry name" value="ATPase domain of HSP90 chaperone/DNA topoisomerase II/histidine kinase"/>
    <property type="match status" value="1"/>
</dbReference>
<dbReference type="Pfam" id="PF02518">
    <property type="entry name" value="HATPase_c"/>
    <property type="match status" value="1"/>
</dbReference>
<dbReference type="SUPFAM" id="SSF55781">
    <property type="entry name" value="GAF domain-like"/>
    <property type="match status" value="1"/>
</dbReference>
<proteinExistence type="predicted"/>
<evidence type="ECO:0000313" key="6">
    <source>
        <dbReference type="EMBL" id="MBE9398802.1"/>
    </source>
</evidence>
<evidence type="ECO:0000256" key="1">
    <source>
        <dbReference type="ARBA" id="ARBA00000085"/>
    </source>
</evidence>
<dbReference type="SUPFAM" id="SSF47384">
    <property type="entry name" value="Homodimeric domain of signal transducing histidine kinase"/>
    <property type="match status" value="1"/>
</dbReference>
<evidence type="ECO:0000256" key="2">
    <source>
        <dbReference type="ARBA" id="ARBA00012438"/>
    </source>
</evidence>
<dbReference type="InterPro" id="IPR005467">
    <property type="entry name" value="His_kinase_dom"/>
</dbReference>
<protein>
    <recommendedName>
        <fullName evidence="2">histidine kinase</fullName>
        <ecNumber evidence="2">2.7.13.3</ecNumber>
    </recommendedName>
</protein>
<dbReference type="PANTHER" id="PTHR43065">
    <property type="entry name" value="SENSOR HISTIDINE KINASE"/>
    <property type="match status" value="1"/>
</dbReference>
<dbReference type="Gene3D" id="1.10.287.130">
    <property type="match status" value="1"/>
</dbReference>
<dbReference type="GO" id="GO:0000155">
    <property type="term" value="F:phosphorelay sensor kinase activity"/>
    <property type="evidence" value="ECO:0007669"/>
    <property type="project" value="InterPro"/>
</dbReference>
<dbReference type="CDD" id="cd00082">
    <property type="entry name" value="HisKA"/>
    <property type="match status" value="1"/>
</dbReference>
<sequence>METIEQLRESLLETTRLKAQAERHHQESELLLGGMQAVLKSDAPGEMFAQMFDVFRQLLPCNYCFVLEPSKPGWMCCTACSDGVFLSSEWRIDALFSRILQGSTLATFRIDKLPEWQSQPESLKNEVGSALYSPVELQDSTAVLVLTSREIGGFSNSDKSLVERFSALVAQTMTSVRAKLLQLENQQLRQAKEKAESELVHAEKMASIGQLAAGVAHEINNPMGFIFSNSSTLRQYVDDISQLLSMMERWVDSTEEPTGDQLKQCLSGFRDLWRDLDIGFLREDMASLLDDNDAGLERIRDIVAALRSFSRQDKGIREAADINSGLELTLKMVMNELKYKAEIVTDLQPLPLVNCQAGRLNQVWMNMLVNASQAIDNFGTITLKTEPVEDGILVSISDTGCGIPKASLARIFDPFYTTKDVGEGTGLGLSISYSIIEQHGGRIDVESEINCGTCFRIYLPTAMPVGLEEGVVGGEADVE</sequence>
<dbReference type="Proteomes" id="UP000640333">
    <property type="component" value="Unassembled WGS sequence"/>
</dbReference>
<dbReference type="InterPro" id="IPR036097">
    <property type="entry name" value="HisK_dim/P_sf"/>
</dbReference>
<dbReference type="Gene3D" id="3.30.450.40">
    <property type="match status" value="1"/>
</dbReference>
<keyword evidence="4" id="KW-0175">Coiled coil</keyword>
<evidence type="ECO:0000256" key="3">
    <source>
        <dbReference type="ARBA" id="ARBA00022553"/>
    </source>
</evidence>
<comment type="catalytic activity">
    <reaction evidence="1">
        <text>ATP + protein L-histidine = ADP + protein N-phospho-L-histidine.</text>
        <dbReference type="EC" id="2.7.13.3"/>
    </reaction>
</comment>
<dbReference type="PANTHER" id="PTHR43065:SF50">
    <property type="entry name" value="HISTIDINE KINASE"/>
    <property type="match status" value="1"/>
</dbReference>
<dbReference type="RefSeq" id="WP_193954497.1">
    <property type="nucleotide sequence ID" value="NZ_JADEYS010000018.1"/>
</dbReference>
<dbReference type="InterPro" id="IPR036890">
    <property type="entry name" value="HATPase_C_sf"/>
</dbReference>
<dbReference type="SMART" id="SM00388">
    <property type="entry name" value="HisKA"/>
    <property type="match status" value="1"/>
</dbReference>
<comment type="caution">
    <text evidence="6">The sequence shown here is derived from an EMBL/GenBank/DDBJ whole genome shotgun (WGS) entry which is preliminary data.</text>
</comment>
<keyword evidence="7" id="KW-1185">Reference proteome</keyword>
<accession>A0A8J7FRS0</accession>
<dbReference type="EC" id="2.7.13.3" evidence="2"/>
<dbReference type="PROSITE" id="PS50109">
    <property type="entry name" value="HIS_KIN"/>
    <property type="match status" value="1"/>
</dbReference>
<dbReference type="PRINTS" id="PR00344">
    <property type="entry name" value="BCTRLSENSOR"/>
</dbReference>
<dbReference type="InterPro" id="IPR003661">
    <property type="entry name" value="HisK_dim/P_dom"/>
</dbReference>
<feature type="domain" description="Histidine kinase" evidence="5">
    <location>
        <begin position="214"/>
        <end position="463"/>
    </location>
</feature>
<gene>
    <name evidence="6" type="ORF">IOQ59_16195</name>
</gene>
<dbReference type="AlphaFoldDB" id="A0A8J7FRS0"/>
<dbReference type="EMBL" id="JADEYS010000018">
    <property type="protein sequence ID" value="MBE9398802.1"/>
    <property type="molecule type" value="Genomic_DNA"/>
</dbReference>
<evidence type="ECO:0000313" key="7">
    <source>
        <dbReference type="Proteomes" id="UP000640333"/>
    </source>
</evidence>
<reference evidence="6" key="1">
    <citation type="submission" date="2020-10" db="EMBL/GenBank/DDBJ databases">
        <title>Bacterium isolated from coastal waters sediment.</title>
        <authorList>
            <person name="Chen R.-J."/>
            <person name="Lu D.-C."/>
            <person name="Zhu K.-L."/>
            <person name="Du Z.-J."/>
        </authorList>
    </citation>
    <scope>NUCLEOTIDE SEQUENCE</scope>
    <source>
        <strain evidence="6">N1Y112</strain>
    </source>
</reference>
<dbReference type="SMART" id="SM00387">
    <property type="entry name" value="HATPase_c"/>
    <property type="match status" value="1"/>
</dbReference>
<dbReference type="Gene3D" id="3.30.565.10">
    <property type="entry name" value="Histidine kinase-like ATPase, C-terminal domain"/>
    <property type="match status" value="1"/>
</dbReference>
<evidence type="ECO:0000256" key="4">
    <source>
        <dbReference type="SAM" id="Coils"/>
    </source>
</evidence>
<dbReference type="InterPro" id="IPR003594">
    <property type="entry name" value="HATPase_dom"/>
</dbReference>
<evidence type="ECO:0000259" key="5">
    <source>
        <dbReference type="PROSITE" id="PS50109"/>
    </source>
</evidence>
<feature type="coiled-coil region" evidence="4">
    <location>
        <begin position="178"/>
        <end position="205"/>
    </location>
</feature>
<name>A0A8J7FRS0_9GAMM</name>
<dbReference type="InterPro" id="IPR029016">
    <property type="entry name" value="GAF-like_dom_sf"/>
</dbReference>
<organism evidence="6 7">
    <name type="scientific">Pontibacterium sinense</name>
    <dbReference type="NCBI Taxonomy" id="2781979"/>
    <lineage>
        <taxon>Bacteria</taxon>
        <taxon>Pseudomonadati</taxon>
        <taxon>Pseudomonadota</taxon>
        <taxon>Gammaproteobacteria</taxon>
        <taxon>Oceanospirillales</taxon>
        <taxon>Oceanospirillaceae</taxon>
        <taxon>Pontibacterium</taxon>
    </lineage>
</organism>
<dbReference type="InterPro" id="IPR004358">
    <property type="entry name" value="Sig_transdc_His_kin-like_C"/>
</dbReference>